<gene>
    <name evidence="4" type="ORF">AAF712_005634</name>
</gene>
<dbReference type="EMBL" id="JBBXMP010000026">
    <property type="protein sequence ID" value="KAL0067405.1"/>
    <property type="molecule type" value="Genomic_DNA"/>
</dbReference>
<sequence>MAHLLRPGRVDKFPSGKTARVVEADSANLQRNQALSGLVQNTYRMDIISGNLVEHIIDQRNMSLVALEDIDDRSPEQIFAEREGSSRIRPAIFEMLNGLLEYIPMVYYTVHLSHNPSEISLTNITTLQASMHSLRSTYQSVTSSFSRMKQYGAQLQALYDLETVHNIVKDEGQLSYPGEKSSEEGMSLELRYVWLDTLFVACDQLKTTNPRNVVFNYPGSQAISSALNDVSFKIGAGDLTVIVGANGSGKSTLVNVLSRLYDITSGQVLVDGVDIKEYKLSDIRQSIAILTQDVHLFPGLSLEENIRLGDVDCPESETEGRIAEAVRMGGAERVVGKLEEGVDTVLNSMVTRQGHLLDEEDETNPLAAKYKQLQKASTVSGGERQRLVASRTFMRMQSDKIKFVAVDEPTSALDPEGELALFTRLREARKGKTMLFITHRFGPLTKYADNIICMKDGKVAEFGSHATLMELNGEYCRMYNVQANAFQS</sequence>
<comment type="caution">
    <text evidence="4">The sequence shown here is derived from an EMBL/GenBank/DDBJ whole genome shotgun (WGS) entry which is preliminary data.</text>
</comment>
<evidence type="ECO:0000313" key="5">
    <source>
        <dbReference type="Proteomes" id="UP001437256"/>
    </source>
</evidence>
<dbReference type="PANTHER" id="PTHR43394:SF1">
    <property type="entry name" value="ATP-BINDING CASSETTE SUB-FAMILY B MEMBER 10, MITOCHONDRIAL"/>
    <property type="match status" value="1"/>
</dbReference>
<dbReference type="SMART" id="SM00382">
    <property type="entry name" value="AAA"/>
    <property type="match status" value="1"/>
</dbReference>
<evidence type="ECO:0000313" key="4">
    <source>
        <dbReference type="EMBL" id="KAL0067405.1"/>
    </source>
</evidence>
<dbReference type="InterPro" id="IPR003439">
    <property type="entry name" value="ABC_transporter-like_ATP-bd"/>
</dbReference>
<feature type="domain" description="ABC transporter" evidence="3">
    <location>
        <begin position="208"/>
        <end position="481"/>
    </location>
</feature>
<evidence type="ECO:0000256" key="1">
    <source>
        <dbReference type="ARBA" id="ARBA00022741"/>
    </source>
</evidence>
<dbReference type="InterPro" id="IPR039421">
    <property type="entry name" value="Type_1_exporter"/>
</dbReference>
<protein>
    <recommendedName>
        <fullName evidence="3">ABC transporter domain-containing protein</fullName>
    </recommendedName>
</protein>
<dbReference type="PANTHER" id="PTHR43394">
    <property type="entry name" value="ATP-DEPENDENT PERMEASE MDL1, MITOCHONDRIAL"/>
    <property type="match status" value="1"/>
</dbReference>
<dbReference type="Proteomes" id="UP001437256">
    <property type="component" value="Unassembled WGS sequence"/>
</dbReference>
<dbReference type="InterPro" id="IPR003593">
    <property type="entry name" value="AAA+_ATPase"/>
</dbReference>
<dbReference type="SUPFAM" id="SSF52540">
    <property type="entry name" value="P-loop containing nucleoside triphosphate hydrolases"/>
    <property type="match status" value="1"/>
</dbReference>
<name>A0ABR3A1F9_9AGAR</name>
<dbReference type="PROSITE" id="PS50893">
    <property type="entry name" value="ABC_TRANSPORTER_2"/>
    <property type="match status" value="1"/>
</dbReference>
<reference evidence="4 5" key="1">
    <citation type="submission" date="2024-05" db="EMBL/GenBank/DDBJ databases">
        <title>A draft genome resource for the thread blight pathogen Marasmius tenuissimus strain MS-2.</title>
        <authorList>
            <person name="Yulfo-Soto G.E."/>
            <person name="Baruah I.K."/>
            <person name="Amoako-Attah I."/>
            <person name="Bukari Y."/>
            <person name="Meinhardt L.W."/>
            <person name="Bailey B.A."/>
            <person name="Cohen S.P."/>
        </authorList>
    </citation>
    <scope>NUCLEOTIDE SEQUENCE [LARGE SCALE GENOMIC DNA]</scope>
    <source>
        <strain evidence="4 5">MS-2</strain>
    </source>
</reference>
<proteinExistence type="predicted"/>
<keyword evidence="1" id="KW-0547">Nucleotide-binding</keyword>
<dbReference type="InterPro" id="IPR027417">
    <property type="entry name" value="P-loop_NTPase"/>
</dbReference>
<organism evidence="4 5">
    <name type="scientific">Marasmius tenuissimus</name>
    <dbReference type="NCBI Taxonomy" id="585030"/>
    <lineage>
        <taxon>Eukaryota</taxon>
        <taxon>Fungi</taxon>
        <taxon>Dikarya</taxon>
        <taxon>Basidiomycota</taxon>
        <taxon>Agaricomycotina</taxon>
        <taxon>Agaricomycetes</taxon>
        <taxon>Agaricomycetidae</taxon>
        <taxon>Agaricales</taxon>
        <taxon>Marasmiineae</taxon>
        <taxon>Marasmiaceae</taxon>
        <taxon>Marasmius</taxon>
    </lineage>
</organism>
<keyword evidence="2" id="KW-0067">ATP-binding</keyword>
<evidence type="ECO:0000256" key="2">
    <source>
        <dbReference type="ARBA" id="ARBA00022840"/>
    </source>
</evidence>
<dbReference type="Pfam" id="PF00005">
    <property type="entry name" value="ABC_tran"/>
    <property type="match status" value="1"/>
</dbReference>
<evidence type="ECO:0000259" key="3">
    <source>
        <dbReference type="PROSITE" id="PS50893"/>
    </source>
</evidence>
<dbReference type="Gene3D" id="3.40.50.300">
    <property type="entry name" value="P-loop containing nucleotide triphosphate hydrolases"/>
    <property type="match status" value="1"/>
</dbReference>
<keyword evidence="5" id="KW-1185">Reference proteome</keyword>
<accession>A0ABR3A1F9</accession>